<proteinExistence type="predicted"/>
<dbReference type="EMBL" id="KQ964250">
    <property type="protein sequence ID" value="KXJ91326.1"/>
    <property type="molecule type" value="Genomic_DNA"/>
</dbReference>
<evidence type="ECO:0000313" key="3">
    <source>
        <dbReference type="Proteomes" id="UP000070501"/>
    </source>
</evidence>
<dbReference type="Proteomes" id="UP000070501">
    <property type="component" value="Unassembled WGS sequence"/>
</dbReference>
<evidence type="ECO:0000256" key="1">
    <source>
        <dbReference type="SAM" id="MobiDB-lite"/>
    </source>
</evidence>
<reference evidence="3" key="1">
    <citation type="submission" date="2016-02" db="EMBL/GenBank/DDBJ databases">
        <title>Draft genome sequence of Microdochium bolleyi, a fungal endophyte of beachgrass.</title>
        <authorList>
            <consortium name="DOE Joint Genome Institute"/>
            <person name="David A.S."/>
            <person name="May G."/>
            <person name="Haridas S."/>
            <person name="Lim J."/>
            <person name="Wang M."/>
            <person name="Labutti K."/>
            <person name="Lipzen A."/>
            <person name="Barry K."/>
            <person name="Grigoriev I.V."/>
        </authorList>
    </citation>
    <scope>NUCLEOTIDE SEQUENCE [LARGE SCALE GENOMIC DNA]</scope>
    <source>
        <strain evidence="3">J235TASD1</strain>
    </source>
</reference>
<organism evidence="2 3">
    <name type="scientific">Microdochium bolleyi</name>
    <dbReference type="NCBI Taxonomy" id="196109"/>
    <lineage>
        <taxon>Eukaryota</taxon>
        <taxon>Fungi</taxon>
        <taxon>Dikarya</taxon>
        <taxon>Ascomycota</taxon>
        <taxon>Pezizomycotina</taxon>
        <taxon>Sordariomycetes</taxon>
        <taxon>Xylariomycetidae</taxon>
        <taxon>Xylariales</taxon>
        <taxon>Microdochiaceae</taxon>
        <taxon>Microdochium</taxon>
    </lineage>
</organism>
<sequence>MLTASHPQTTSDSRVTMEERASRIVTAQRALAFFQGYHTPRCHDGPRPNPLSVIESASCQQGWFHTLVSHQPVSPPAAGLVAMSCQSTWSTQHEAIPGNSTRSRQLVGQCSRCTSMPSPGLPRRQQ</sequence>
<evidence type="ECO:0000313" key="2">
    <source>
        <dbReference type="EMBL" id="KXJ91326.1"/>
    </source>
</evidence>
<keyword evidence="3" id="KW-1185">Reference proteome</keyword>
<gene>
    <name evidence="2" type="ORF">Micbo1qcDRAFT_64502</name>
</gene>
<dbReference type="InParanoid" id="A0A136J2V0"/>
<protein>
    <submittedName>
        <fullName evidence="2">Uncharacterized protein</fullName>
    </submittedName>
</protein>
<name>A0A136J2V0_9PEZI</name>
<feature type="region of interest" description="Disordered" evidence="1">
    <location>
        <begin position="92"/>
        <end position="126"/>
    </location>
</feature>
<feature type="compositionally biased region" description="Polar residues" evidence="1">
    <location>
        <begin position="92"/>
        <end position="117"/>
    </location>
</feature>
<dbReference type="AlphaFoldDB" id="A0A136J2V0"/>
<accession>A0A136J2V0</accession>